<accession>A0ABS4R9P9</accession>
<feature type="transmembrane region" description="Helical" evidence="1">
    <location>
        <begin position="87"/>
        <end position="108"/>
    </location>
</feature>
<dbReference type="PANTHER" id="PTHR33121:SF79">
    <property type="entry name" value="CYCLIC DI-GMP PHOSPHODIESTERASE PDED-RELATED"/>
    <property type="match status" value="1"/>
</dbReference>
<evidence type="ECO:0000259" key="4">
    <source>
        <dbReference type="PROSITE" id="PS50924"/>
    </source>
</evidence>
<dbReference type="PROSITE" id="PS50924">
    <property type="entry name" value="MHYT"/>
    <property type="match status" value="1"/>
</dbReference>
<feature type="transmembrane region" description="Helical" evidence="1">
    <location>
        <begin position="183"/>
        <end position="206"/>
    </location>
</feature>
<evidence type="ECO:0000259" key="2">
    <source>
        <dbReference type="PROSITE" id="PS50883"/>
    </source>
</evidence>
<dbReference type="InterPro" id="IPR050706">
    <property type="entry name" value="Cyclic-di-GMP_PDE-like"/>
</dbReference>
<protein>
    <submittedName>
        <fullName evidence="5">EAL domain-containing protein (Putative c-di-GMP-specific phosphodiesterase class I)/NO-binding membrane sensor protein with MHYT domain</fullName>
    </submittedName>
</protein>
<feature type="transmembrane region" description="Helical" evidence="1">
    <location>
        <begin position="226"/>
        <end position="248"/>
    </location>
</feature>
<evidence type="ECO:0000259" key="3">
    <source>
        <dbReference type="PROSITE" id="PS50887"/>
    </source>
</evidence>
<feature type="transmembrane region" description="Helical" evidence="1">
    <location>
        <begin position="49"/>
        <end position="67"/>
    </location>
</feature>
<dbReference type="SUPFAM" id="SSF141868">
    <property type="entry name" value="EAL domain-like"/>
    <property type="match status" value="1"/>
</dbReference>
<dbReference type="Pfam" id="PF00563">
    <property type="entry name" value="EAL"/>
    <property type="match status" value="1"/>
</dbReference>
<feature type="domain" description="MHYT" evidence="4">
    <location>
        <begin position="17"/>
        <end position="209"/>
    </location>
</feature>
<feature type="domain" description="GGDEF" evidence="3">
    <location>
        <begin position="281"/>
        <end position="413"/>
    </location>
</feature>
<sequence length="681" mass="77366">MFSPPSLDYYYELNGDYSIPLVILSLLIASLASFTALSMNERMYQNSFFHRNIWLFLASLALGFGIWTMHFVGMSALSLPVQMHYDYFLTFLSIIPSVAASFFAFYIIKQSKGSILSLSIAGIALGVGISTMHYIGMSSMKMDAIFTYNPLYFSISIIIAILVSIIALIIFSRSLNYMKNQLAKVFVSILIGLAISSMHYIGMLGTSFYIPIHHILIPEHKMDTTFLISSVSLGIIFLLSILLLSTLVDRYVDFKVSYFDLLTKLPNRRSYERMLNKGVKINRSIAVWHIHHLEKINTEYGFYLGDQVIRYVVDSLSTLKLPMSELYQLEGNRYALLVQGENRFDELLAAMESIAQKFKEPIVINNHSINLETVCAITSVTDQENPKKLYSDILSVLSSPSIQFQHEIIRFDKSVHTYSFEQDILNSMNPSMEKNEFYLVYQPKIDVESKKIVGLEALIRWNHPEYGFLSPADFIPILEKNQRISDLTDWIIKTVCKQIGEWREEAIHHFQVAINIPGEYLTSHRLRKVLKKALTKNNIEPSDIELEITETSVMSSINSTIRAISTYKEIGFSVALDDFGTGISSLSNLRKMPISTLKIDKSFVDEVPSSEKDSAILESIIALGHSLNLTIVIEGVETKEQVSFLASTGYPLQLQGYYFAKPLIATELIEWARGFHYMDKK</sequence>
<dbReference type="CDD" id="cd01948">
    <property type="entry name" value="EAL"/>
    <property type="match status" value="1"/>
</dbReference>
<evidence type="ECO:0000313" key="5">
    <source>
        <dbReference type="EMBL" id="MBP2239622.1"/>
    </source>
</evidence>
<keyword evidence="1" id="KW-1133">Transmembrane helix</keyword>
<dbReference type="Gene3D" id="3.30.70.270">
    <property type="match status" value="1"/>
</dbReference>
<reference evidence="5 6" key="1">
    <citation type="submission" date="2021-03" db="EMBL/GenBank/DDBJ databases">
        <title>Genomic Encyclopedia of Type Strains, Phase IV (KMG-IV): sequencing the most valuable type-strain genomes for metagenomic binning, comparative biology and taxonomic classification.</title>
        <authorList>
            <person name="Goeker M."/>
        </authorList>
    </citation>
    <scope>NUCLEOTIDE SEQUENCE [LARGE SCALE GENOMIC DNA]</scope>
    <source>
        <strain evidence="5 6">DSM 26675</strain>
    </source>
</reference>
<dbReference type="Pfam" id="PF03707">
    <property type="entry name" value="MHYT"/>
    <property type="match status" value="2"/>
</dbReference>
<feature type="transmembrane region" description="Helical" evidence="1">
    <location>
        <begin position="151"/>
        <end position="171"/>
    </location>
</feature>
<dbReference type="InterPro" id="IPR005330">
    <property type="entry name" value="MHYT_dom"/>
</dbReference>
<proteinExistence type="predicted"/>
<dbReference type="Pfam" id="PF00990">
    <property type="entry name" value="GGDEF"/>
    <property type="match status" value="1"/>
</dbReference>
<keyword evidence="1" id="KW-0812">Transmembrane</keyword>
<dbReference type="EMBL" id="JAGIKZ010000001">
    <property type="protein sequence ID" value="MBP2239622.1"/>
    <property type="molecule type" value="Genomic_DNA"/>
</dbReference>
<keyword evidence="1" id="KW-0472">Membrane</keyword>
<feature type="transmembrane region" description="Helical" evidence="1">
    <location>
        <begin position="115"/>
        <end position="136"/>
    </location>
</feature>
<dbReference type="PANTHER" id="PTHR33121">
    <property type="entry name" value="CYCLIC DI-GMP PHOSPHODIESTERASE PDEF"/>
    <property type="match status" value="1"/>
</dbReference>
<feature type="transmembrane region" description="Helical" evidence="1">
    <location>
        <begin position="17"/>
        <end position="37"/>
    </location>
</feature>
<dbReference type="SMART" id="SM00052">
    <property type="entry name" value="EAL"/>
    <property type="match status" value="1"/>
</dbReference>
<gene>
    <name evidence="5" type="ORF">J2Z40_000175</name>
</gene>
<keyword evidence="6" id="KW-1185">Reference proteome</keyword>
<dbReference type="Gene3D" id="3.20.20.450">
    <property type="entry name" value="EAL domain"/>
    <property type="match status" value="1"/>
</dbReference>
<dbReference type="PROSITE" id="PS50883">
    <property type="entry name" value="EAL"/>
    <property type="match status" value="1"/>
</dbReference>
<dbReference type="InterPro" id="IPR043128">
    <property type="entry name" value="Rev_trsase/Diguanyl_cyclase"/>
</dbReference>
<dbReference type="SMART" id="SM00267">
    <property type="entry name" value="GGDEF"/>
    <property type="match status" value="1"/>
</dbReference>
<evidence type="ECO:0000256" key="1">
    <source>
        <dbReference type="PROSITE-ProRule" id="PRU00244"/>
    </source>
</evidence>
<dbReference type="InterPro" id="IPR001633">
    <property type="entry name" value="EAL_dom"/>
</dbReference>
<comment type="caution">
    <text evidence="5">The sequence shown here is derived from an EMBL/GenBank/DDBJ whole genome shotgun (WGS) entry which is preliminary data.</text>
</comment>
<dbReference type="RefSeq" id="WP_066394699.1">
    <property type="nucleotide sequence ID" value="NZ_JAGIKZ010000001.1"/>
</dbReference>
<dbReference type="SUPFAM" id="SSF55073">
    <property type="entry name" value="Nucleotide cyclase"/>
    <property type="match status" value="1"/>
</dbReference>
<name>A0ABS4R9P9_9BACI</name>
<dbReference type="InterPro" id="IPR035919">
    <property type="entry name" value="EAL_sf"/>
</dbReference>
<evidence type="ECO:0000313" key="6">
    <source>
        <dbReference type="Proteomes" id="UP001519293"/>
    </source>
</evidence>
<dbReference type="InterPro" id="IPR029787">
    <property type="entry name" value="Nucleotide_cyclase"/>
</dbReference>
<organism evidence="5 6">
    <name type="scientific">Cytobacillus eiseniae</name>
    <dbReference type="NCBI Taxonomy" id="762947"/>
    <lineage>
        <taxon>Bacteria</taxon>
        <taxon>Bacillati</taxon>
        <taxon>Bacillota</taxon>
        <taxon>Bacilli</taxon>
        <taxon>Bacillales</taxon>
        <taxon>Bacillaceae</taxon>
        <taxon>Cytobacillus</taxon>
    </lineage>
</organism>
<dbReference type="Proteomes" id="UP001519293">
    <property type="component" value="Unassembled WGS sequence"/>
</dbReference>
<feature type="domain" description="EAL" evidence="2">
    <location>
        <begin position="421"/>
        <end position="676"/>
    </location>
</feature>
<dbReference type="InterPro" id="IPR000160">
    <property type="entry name" value="GGDEF_dom"/>
</dbReference>
<dbReference type="PROSITE" id="PS50887">
    <property type="entry name" value="GGDEF"/>
    <property type="match status" value="1"/>
</dbReference>